<dbReference type="GO" id="GO:0047499">
    <property type="term" value="F:calcium-independent phospholipase A2 activity"/>
    <property type="evidence" value="ECO:0007669"/>
    <property type="project" value="TreeGrafter"/>
</dbReference>
<evidence type="ECO:0000259" key="5">
    <source>
        <dbReference type="PROSITE" id="PS51635"/>
    </source>
</evidence>
<evidence type="ECO:0000256" key="1">
    <source>
        <dbReference type="ARBA" id="ARBA00022801"/>
    </source>
</evidence>
<evidence type="ECO:0000313" key="6">
    <source>
        <dbReference type="EMBL" id="KIM27411.1"/>
    </source>
</evidence>
<name>A0A0C3B7G0_SERVB</name>
<dbReference type="PANTHER" id="PTHR24185:SF1">
    <property type="entry name" value="CALCIUM-INDEPENDENT PHOSPHOLIPASE A2-GAMMA"/>
    <property type="match status" value="1"/>
</dbReference>
<proteinExistence type="predicted"/>
<keyword evidence="3" id="KW-0443">Lipid metabolism</keyword>
<reference evidence="6 7" key="1">
    <citation type="submission" date="2014-04" db="EMBL/GenBank/DDBJ databases">
        <authorList>
            <consortium name="DOE Joint Genome Institute"/>
            <person name="Kuo A."/>
            <person name="Zuccaro A."/>
            <person name="Kohler A."/>
            <person name="Nagy L.G."/>
            <person name="Floudas D."/>
            <person name="Copeland A."/>
            <person name="Barry K.W."/>
            <person name="Cichocki N."/>
            <person name="Veneault-Fourrey C."/>
            <person name="LaButti K."/>
            <person name="Lindquist E.A."/>
            <person name="Lipzen A."/>
            <person name="Lundell T."/>
            <person name="Morin E."/>
            <person name="Murat C."/>
            <person name="Sun H."/>
            <person name="Tunlid A."/>
            <person name="Henrissat B."/>
            <person name="Grigoriev I.V."/>
            <person name="Hibbett D.S."/>
            <person name="Martin F."/>
            <person name="Nordberg H.P."/>
            <person name="Cantor M.N."/>
            <person name="Hua S.X."/>
        </authorList>
    </citation>
    <scope>NUCLEOTIDE SEQUENCE [LARGE SCALE GENOMIC DNA]</scope>
    <source>
        <strain evidence="6 7">MAFF 305830</strain>
    </source>
</reference>
<dbReference type="STRING" id="933852.A0A0C3B7G0"/>
<dbReference type="GO" id="GO:0046486">
    <property type="term" value="P:glycerolipid metabolic process"/>
    <property type="evidence" value="ECO:0007669"/>
    <property type="project" value="UniProtKB-ARBA"/>
</dbReference>
<reference evidence="7" key="2">
    <citation type="submission" date="2015-01" db="EMBL/GenBank/DDBJ databases">
        <title>Evolutionary Origins and Diversification of the Mycorrhizal Mutualists.</title>
        <authorList>
            <consortium name="DOE Joint Genome Institute"/>
            <consortium name="Mycorrhizal Genomics Consortium"/>
            <person name="Kohler A."/>
            <person name="Kuo A."/>
            <person name="Nagy L.G."/>
            <person name="Floudas D."/>
            <person name="Copeland A."/>
            <person name="Barry K.W."/>
            <person name="Cichocki N."/>
            <person name="Veneault-Fourrey C."/>
            <person name="LaButti K."/>
            <person name="Lindquist E.A."/>
            <person name="Lipzen A."/>
            <person name="Lundell T."/>
            <person name="Morin E."/>
            <person name="Murat C."/>
            <person name="Riley R."/>
            <person name="Ohm R."/>
            <person name="Sun H."/>
            <person name="Tunlid A."/>
            <person name="Henrissat B."/>
            <person name="Grigoriev I.V."/>
            <person name="Hibbett D.S."/>
            <person name="Martin F."/>
        </authorList>
    </citation>
    <scope>NUCLEOTIDE SEQUENCE [LARGE SCALE GENOMIC DNA]</scope>
    <source>
        <strain evidence="7">MAFF 305830</strain>
    </source>
</reference>
<protein>
    <recommendedName>
        <fullName evidence="5">PNPLA domain-containing protein</fullName>
    </recommendedName>
</protein>
<keyword evidence="7" id="KW-1185">Reference proteome</keyword>
<dbReference type="GO" id="GO:0019369">
    <property type="term" value="P:arachidonate metabolic process"/>
    <property type="evidence" value="ECO:0007669"/>
    <property type="project" value="TreeGrafter"/>
</dbReference>
<dbReference type="PANTHER" id="PTHR24185">
    <property type="entry name" value="CALCIUM-INDEPENDENT PHOSPHOLIPASE A2-GAMMA"/>
    <property type="match status" value="1"/>
</dbReference>
<feature type="non-terminal residue" evidence="6">
    <location>
        <position position="1"/>
    </location>
</feature>
<keyword evidence="2" id="KW-0442">Lipid degradation</keyword>
<sequence>LSRLVAIMLGHLRMAVDQVVDGLLAIVSAVFPFGVEEELDLDRNTKNLTQAVEKMLHAAGIPLDIKMNDTRRPSAHAIYAATSANLGHPIIFRTYRSRGTRINPTITEAICATMAMPSFFSPVKIGPPMREQTYVGSAHGTNNPTREVLKEASNIFGKDARVAQVLSIGSGRTRVLSLDQSATSNAIIQLTKDMASDCELVARELSTRLFGVRAYIRLNVDRGMETVKMNDWTGLGTIGSHTSAYLESTDIDEAIEASVERIQERVGSATLGQISMSF</sequence>
<evidence type="ECO:0000313" key="7">
    <source>
        <dbReference type="Proteomes" id="UP000054097"/>
    </source>
</evidence>
<dbReference type="InterPro" id="IPR016035">
    <property type="entry name" value="Acyl_Trfase/lysoPLipase"/>
</dbReference>
<dbReference type="InterPro" id="IPR002641">
    <property type="entry name" value="PNPLA_dom"/>
</dbReference>
<evidence type="ECO:0000256" key="3">
    <source>
        <dbReference type="ARBA" id="ARBA00023098"/>
    </source>
</evidence>
<comment type="caution">
    <text evidence="4">Lacks conserved residue(s) required for the propagation of feature annotation.</text>
</comment>
<accession>A0A0C3B7G0</accession>
<dbReference type="GO" id="GO:0016020">
    <property type="term" value="C:membrane"/>
    <property type="evidence" value="ECO:0007669"/>
    <property type="project" value="TreeGrafter"/>
</dbReference>
<gene>
    <name evidence="6" type="ORF">M408DRAFT_71387</name>
</gene>
<evidence type="ECO:0000256" key="2">
    <source>
        <dbReference type="ARBA" id="ARBA00022963"/>
    </source>
</evidence>
<dbReference type="OrthoDB" id="1658288at2759"/>
<organism evidence="6 7">
    <name type="scientific">Serendipita vermifera MAFF 305830</name>
    <dbReference type="NCBI Taxonomy" id="933852"/>
    <lineage>
        <taxon>Eukaryota</taxon>
        <taxon>Fungi</taxon>
        <taxon>Dikarya</taxon>
        <taxon>Basidiomycota</taxon>
        <taxon>Agaricomycotina</taxon>
        <taxon>Agaricomycetes</taxon>
        <taxon>Sebacinales</taxon>
        <taxon>Serendipitaceae</taxon>
        <taxon>Serendipita</taxon>
    </lineage>
</organism>
<evidence type="ECO:0000256" key="4">
    <source>
        <dbReference type="PROSITE-ProRule" id="PRU01161"/>
    </source>
</evidence>
<dbReference type="EMBL" id="KN824299">
    <property type="protein sequence ID" value="KIM27411.1"/>
    <property type="molecule type" value="Genomic_DNA"/>
</dbReference>
<dbReference type="Gene3D" id="3.40.1090.10">
    <property type="entry name" value="Cytosolic phospholipase A2 catalytic domain"/>
    <property type="match status" value="1"/>
</dbReference>
<keyword evidence="1" id="KW-0378">Hydrolase</keyword>
<dbReference type="SUPFAM" id="SSF52151">
    <property type="entry name" value="FabD/lysophospholipase-like"/>
    <property type="match status" value="1"/>
</dbReference>
<dbReference type="AlphaFoldDB" id="A0A0C3B7G0"/>
<dbReference type="GO" id="GO:0016042">
    <property type="term" value="P:lipid catabolic process"/>
    <property type="evidence" value="ECO:0007669"/>
    <property type="project" value="UniProtKB-KW"/>
</dbReference>
<dbReference type="Proteomes" id="UP000054097">
    <property type="component" value="Unassembled WGS sequence"/>
</dbReference>
<dbReference type="PROSITE" id="PS51635">
    <property type="entry name" value="PNPLA"/>
    <property type="match status" value="1"/>
</dbReference>
<feature type="domain" description="PNPLA" evidence="5">
    <location>
        <begin position="1"/>
        <end position="149"/>
    </location>
</feature>
<dbReference type="HOGENOM" id="CLU_000288_144_2_1"/>